<sequence length="114" mass="12156">MGEMTQNLAGIDGTESGGYGDAAQPIIVIEQHEKGGKDTCLRCCCIVCFCFLILLFAVAVTGFLLLYKKDLASGLFRAKNDTKTIAPVRVITIRTISVANSSVAVAPTTTTLKR</sequence>
<accession>A0A915L8B5</accession>
<feature type="transmembrane region" description="Helical" evidence="1">
    <location>
        <begin position="43"/>
        <end position="67"/>
    </location>
</feature>
<keyword evidence="1" id="KW-0812">Transmembrane</keyword>
<protein>
    <submittedName>
        <fullName evidence="3">CLLAC-motif containing domain-containing protein</fullName>
    </submittedName>
</protein>
<dbReference type="Proteomes" id="UP000887565">
    <property type="component" value="Unplaced"/>
</dbReference>
<evidence type="ECO:0000256" key="1">
    <source>
        <dbReference type="SAM" id="Phobius"/>
    </source>
</evidence>
<keyword evidence="1" id="KW-0472">Membrane</keyword>
<proteinExistence type="predicted"/>
<name>A0A915L8B5_ROMCU</name>
<keyword evidence="2" id="KW-1185">Reference proteome</keyword>
<evidence type="ECO:0000313" key="2">
    <source>
        <dbReference type="Proteomes" id="UP000887565"/>
    </source>
</evidence>
<organism evidence="2 3">
    <name type="scientific">Romanomermis culicivorax</name>
    <name type="common">Nematode worm</name>
    <dbReference type="NCBI Taxonomy" id="13658"/>
    <lineage>
        <taxon>Eukaryota</taxon>
        <taxon>Metazoa</taxon>
        <taxon>Ecdysozoa</taxon>
        <taxon>Nematoda</taxon>
        <taxon>Enoplea</taxon>
        <taxon>Dorylaimia</taxon>
        <taxon>Mermithida</taxon>
        <taxon>Mermithoidea</taxon>
        <taxon>Mermithidae</taxon>
        <taxon>Romanomermis</taxon>
    </lineage>
</organism>
<evidence type="ECO:0000313" key="3">
    <source>
        <dbReference type="WBParaSite" id="nRc.2.0.1.t47057-RA"/>
    </source>
</evidence>
<keyword evidence="1" id="KW-1133">Transmembrane helix</keyword>
<reference evidence="3" key="1">
    <citation type="submission" date="2022-11" db="UniProtKB">
        <authorList>
            <consortium name="WormBaseParasite"/>
        </authorList>
    </citation>
    <scope>IDENTIFICATION</scope>
</reference>
<dbReference type="AlphaFoldDB" id="A0A915L8B5"/>
<dbReference type="WBParaSite" id="nRc.2.0.1.t47057-RA">
    <property type="protein sequence ID" value="nRc.2.0.1.t47057-RA"/>
    <property type="gene ID" value="nRc.2.0.1.g47057"/>
</dbReference>